<dbReference type="PANTHER" id="PTHR35558:SF1">
    <property type="entry name" value="ENDONUCLEASE_EXONUCLEASE_PHOSPHATASE DOMAIN-CONTAINING PROTEIN"/>
    <property type="match status" value="1"/>
</dbReference>
<evidence type="ECO:0000256" key="1">
    <source>
        <dbReference type="PROSITE-ProRule" id="PRU00723"/>
    </source>
</evidence>
<feature type="zinc finger region" description="C3H1-type" evidence="1">
    <location>
        <begin position="266"/>
        <end position="287"/>
    </location>
</feature>
<gene>
    <name evidence="4" type="ORF">PODLI_1B012143</name>
</gene>
<evidence type="ECO:0000256" key="2">
    <source>
        <dbReference type="SAM" id="MobiDB-lite"/>
    </source>
</evidence>
<dbReference type="PANTHER" id="PTHR35558">
    <property type="entry name" value="SGNH_HYDRO DOMAIN-CONTAINING PROTEIN"/>
    <property type="match status" value="1"/>
</dbReference>
<keyword evidence="1" id="KW-0862">Zinc</keyword>
<keyword evidence="1" id="KW-0479">Metal-binding</keyword>
<feature type="compositionally biased region" description="Basic and acidic residues" evidence="2">
    <location>
        <begin position="53"/>
        <end position="62"/>
    </location>
</feature>
<reference evidence="4" key="1">
    <citation type="submission" date="2022-12" db="EMBL/GenBank/DDBJ databases">
        <authorList>
            <person name="Alioto T."/>
            <person name="Alioto T."/>
            <person name="Gomez Garrido J."/>
        </authorList>
    </citation>
    <scope>NUCLEOTIDE SEQUENCE</scope>
</reference>
<feature type="region of interest" description="Disordered" evidence="2">
    <location>
        <begin position="1"/>
        <end position="119"/>
    </location>
</feature>
<organism evidence="4 5">
    <name type="scientific">Podarcis lilfordi</name>
    <name type="common">Lilford's wall lizard</name>
    <dbReference type="NCBI Taxonomy" id="74358"/>
    <lineage>
        <taxon>Eukaryota</taxon>
        <taxon>Metazoa</taxon>
        <taxon>Chordata</taxon>
        <taxon>Craniata</taxon>
        <taxon>Vertebrata</taxon>
        <taxon>Euteleostomi</taxon>
        <taxon>Lepidosauria</taxon>
        <taxon>Squamata</taxon>
        <taxon>Bifurcata</taxon>
        <taxon>Unidentata</taxon>
        <taxon>Episquamata</taxon>
        <taxon>Laterata</taxon>
        <taxon>Lacertibaenia</taxon>
        <taxon>Lacertidae</taxon>
        <taxon>Podarcis</taxon>
    </lineage>
</organism>
<evidence type="ECO:0000313" key="4">
    <source>
        <dbReference type="EMBL" id="CAI5799432.1"/>
    </source>
</evidence>
<dbReference type="AlphaFoldDB" id="A0AA35PWI7"/>
<keyword evidence="1" id="KW-0863">Zinc-finger</keyword>
<name>A0AA35PWI7_9SAUR</name>
<feature type="compositionally biased region" description="Basic residues" evidence="2">
    <location>
        <begin position="82"/>
        <end position="97"/>
    </location>
</feature>
<dbReference type="PROSITE" id="PS50103">
    <property type="entry name" value="ZF_C3H1"/>
    <property type="match status" value="1"/>
</dbReference>
<dbReference type="Proteomes" id="UP001178461">
    <property type="component" value="Chromosome W"/>
</dbReference>
<feature type="domain" description="C3H1-type" evidence="3">
    <location>
        <begin position="266"/>
        <end position="287"/>
    </location>
</feature>
<dbReference type="InterPro" id="IPR000571">
    <property type="entry name" value="Znf_CCCH"/>
</dbReference>
<feature type="compositionally biased region" description="Polar residues" evidence="2">
    <location>
        <begin position="1"/>
        <end position="30"/>
    </location>
</feature>
<feature type="compositionally biased region" description="Low complexity" evidence="2">
    <location>
        <begin position="107"/>
        <end position="116"/>
    </location>
</feature>
<sequence length="648" mass="72228">MASIVNVSKSASSGVRTLHNGLNNTNNQQAIDVPSIFQDPPPQPTTAVGDSRSSSDGEHQGHQDVPSAAAPTTTTGEEQGGKRKSKKKHTSKKSKKSRTSDSEDESGTSSSASDSDAPMEDYWGLGEDISVLLLWVHERRANSHRKGEKKRLYGKRRYRTPRAEHTFENWLDGYQVFMGIVSVAYPKCVMHLIANIAHVRRAFALARENAALSYDEDFRRNASLLPSTRWDLRDQNYWMEHVGPYVEKKSQDSSKTGKVEPKWRRQCWDFNKGVCSRSACRHAHECERCLGSHPASACFKGGRECASLKKEVSLIEDLPGLTEDQPGKITGNRPQCLGRGVSLSRGGQFPTSGSRVAGCATSNDVCQFLMDGCLVNVDRRILRFIEVQLFSCCLFFGLKHSKSQVPAFPGELFTLPVTAKELLDQRFKMVASQLGSLPAADLTVQRICAVLLNENDRLAAIAVADGDFQDFLEKREIDHKIAVSEASWNKSVCVKVNTELQKGMKAQLLSSHLPQEFWAELLSAYSYTWQLQKDEMFLSCVLATCSEAHQREKHRLRYSKKMAVKAIADLMGRIVCFTQPELVLATALESLYQLSLMKPKLPLKLHSLIVHAAFAAVIEVKTEPDKQELRGYTTSVGRRTPVSLLELH</sequence>
<dbReference type="EMBL" id="OX395145">
    <property type="protein sequence ID" value="CAI5799432.1"/>
    <property type="molecule type" value="Genomic_DNA"/>
</dbReference>
<accession>A0AA35PWI7</accession>
<proteinExistence type="predicted"/>
<keyword evidence="5" id="KW-1185">Reference proteome</keyword>
<evidence type="ECO:0000259" key="3">
    <source>
        <dbReference type="PROSITE" id="PS50103"/>
    </source>
</evidence>
<protein>
    <submittedName>
        <fullName evidence="4">XP_028572535.1uncharacterized protein LOC114590431</fullName>
    </submittedName>
</protein>
<dbReference type="GO" id="GO:0008270">
    <property type="term" value="F:zinc ion binding"/>
    <property type="evidence" value="ECO:0007669"/>
    <property type="project" value="UniProtKB-KW"/>
</dbReference>
<evidence type="ECO:0000313" key="5">
    <source>
        <dbReference type="Proteomes" id="UP001178461"/>
    </source>
</evidence>